<dbReference type="Proteomes" id="UP000054549">
    <property type="component" value="Unassembled WGS sequence"/>
</dbReference>
<proteinExistence type="predicted"/>
<dbReference type="EMBL" id="KN818233">
    <property type="protein sequence ID" value="KIL67008.1"/>
    <property type="molecule type" value="Genomic_DNA"/>
</dbReference>
<evidence type="ECO:0000313" key="1">
    <source>
        <dbReference type="EMBL" id="KIL67008.1"/>
    </source>
</evidence>
<organism evidence="1 2">
    <name type="scientific">Amanita muscaria (strain Koide BX008)</name>
    <dbReference type="NCBI Taxonomy" id="946122"/>
    <lineage>
        <taxon>Eukaryota</taxon>
        <taxon>Fungi</taxon>
        <taxon>Dikarya</taxon>
        <taxon>Basidiomycota</taxon>
        <taxon>Agaricomycotina</taxon>
        <taxon>Agaricomycetes</taxon>
        <taxon>Agaricomycetidae</taxon>
        <taxon>Agaricales</taxon>
        <taxon>Pluteineae</taxon>
        <taxon>Amanitaceae</taxon>
        <taxon>Amanita</taxon>
    </lineage>
</organism>
<protein>
    <submittedName>
        <fullName evidence="1">Uncharacterized protein</fullName>
    </submittedName>
</protein>
<sequence>MPGFDGPEELEALSHLAAGCHNQPLSQLSLFTIAHIIGSSNVHVQKPLATLHVEHINYILVSELFPGLPYRSSKIVIMNLKNTVESDKLSSYRPFDNELQITSS</sequence>
<dbReference type="HOGENOM" id="CLU_2249395_0_0_1"/>
<evidence type="ECO:0000313" key="2">
    <source>
        <dbReference type="Proteomes" id="UP000054549"/>
    </source>
</evidence>
<accession>A0A0C2XDW3</accession>
<gene>
    <name evidence="1" type="ORF">M378DRAFT_323567</name>
</gene>
<keyword evidence="2" id="KW-1185">Reference proteome</keyword>
<dbReference type="AlphaFoldDB" id="A0A0C2XDW3"/>
<reference evidence="1 2" key="1">
    <citation type="submission" date="2014-04" db="EMBL/GenBank/DDBJ databases">
        <title>Evolutionary Origins and Diversification of the Mycorrhizal Mutualists.</title>
        <authorList>
            <consortium name="DOE Joint Genome Institute"/>
            <consortium name="Mycorrhizal Genomics Consortium"/>
            <person name="Kohler A."/>
            <person name="Kuo A."/>
            <person name="Nagy L.G."/>
            <person name="Floudas D."/>
            <person name="Copeland A."/>
            <person name="Barry K.W."/>
            <person name="Cichocki N."/>
            <person name="Veneault-Fourrey C."/>
            <person name="LaButti K."/>
            <person name="Lindquist E.A."/>
            <person name="Lipzen A."/>
            <person name="Lundell T."/>
            <person name="Morin E."/>
            <person name="Murat C."/>
            <person name="Riley R."/>
            <person name="Ohm R."/>
            <person name="Sun H."/>
            <person name="Tunlid A."/>
            <person name="Henrissat B."/>
            <person name="Grigoriev I.V."/>
            <person name="Hibbett D.S."/>
            <person name="Martin F."/>
        </authorList>
    </citation>
    <scope>NUCLEOTIDE SEQUENCE [LARGE SCALE GENOMIC DNA]</scope>
    <source>
        <strain evidence="1 2">Koide BX008</strain>
    </source>
</reference>
<name>A0A0C2XDW3_AMAMK</name>
<dbReference type="InParanoid" id="A0A0C2XDW3"/>